<evidence type="ECO:0000256" key="2">
    <source>
        <dbReference type="ARBA" id="ARBA00022475"/>
    </source>
</evidence>
<feature type="region of interest" description="Disordered" evidence="6">
    <location>
        <begin position="260"/>
        <end position="283"/>
    </location>
</feature>
<evidence type="ECO:0000256" key="3">
    <source>
        <dbReference type="ARBA" id="ARBA00022692"/>
    </source>
</evidence>
<keyword evidence="4 7" id="KW-1133">Transmembrane helix</keyword>
<feature type="transmembrane region" description="Helical" evidence="7">
    <location>
        <begin position="349"/>
        <end position="373"/>
    </location>
</feature>
<dbReference type="PANTHER" id="PTHR33885">
    <property type="entry name" value="PHAGE SHOCK PROTEIN C"/>
    <property type="match status" value="1"/>
</dbReference>
<feature type="transmembrane region" description="Helical" evidence="7">
    <location>
        <begin position="313"/>
        <end position="337"/>
    </location>
</feature>
<dbReference type="Pfam" id="PF04024">
    <property type="entry name" value="PspC"/>
    <property type="match status" value="1"/>
</dbReference>
<dbReference type="InterPro" id="IPR007168">
    <property type="entry name" value="Phageshock_PspC_N"/>
</dbReference>
<organism evidence="9 10">
    <name type="scientific">Leucobacter luti</name>
    <dbReference type="NCBI Taxonomy" id="340320"/>
    <lineage>
        <taxon>Bacteria</taxon>
        <taxon>Bacillati</taxon>
        <taxon>Actinomycetota</taxon>
        <taxon>Actinomycetes</taxon>
        <taxon>Micrococcales</taxon>
        <taxon>Microbacteriaceae</taxon>
        <taxon>Leucobacter</taxon>
    </lineage>
</organism>
<dbReference type="AlphaFoldDB" id="A0A4Q7TYR5"/>
<evidence type="ECO:0000313" key="9">
    <source>
        <dbReference type="EMBL" id="RZT66314.1"/>
    </source>
</evidence>
<feature type="transmembrane region" description="Helical" evidence="7">
    <location>
        <begin position="52"/>
        <end position="79"/>
    </location>
</feature>
<feature type="region of interest" description="Disordered" evidence="6">
    <location>
        <begin position="526"/>
        <end position="545"/>
    </location>
</feature>
<evidence type="ECO:0000256" key="6">
    <source>
        <dbReference type="SAM" id="MobiDB-lite"/>
    </source>
</evidence>
<dbReference type="OrthoDB" id="7359894at2"/>
<evidence type="ECO:0000256" key="4">
    <source>
        <dbReference type="ARBA" id="ARBA00022989"/>
    </source>
</evidence>
<dbReference type="InterPro" id="IPR052027">
    <property type="entry name" value="PspC"/>
</dbReference>
<accession>A0A4Q7TYR5</accession>
<feature type="transmembrane region" description="Helical" evidence="7">
    <location>
        <begin position="144"/>
        <end position="165"/>
    </location>
</feature>
<evidence type="ECO:0000256" key="7">
    <source>
        <dbReference type="SAM" id="Phobius"/>
    </source>
</evidence>
<dbReference type="PANTHER" id="PTHR33885:SF3">
    <property type="entry name" value="PHAGE SHOCK PROTEIN C"/>
    <property type="match status" value="1"/>
</dbReference>
<protein>
    <submittedName>
        <fullName evidence="9">Phage shock protein C (PspC) family protein</fullName>
    </submittedName>
</protein>
<feature type="domain" description="Phage shock protein PspC N-terminal" evidence="8">
    <location>
        <begin position="31"/>
        <end position="81"/>
    </location>
</feature>
<evidence type="ECO:0000256" key="5">
    <source>
        <dbReference type="ARBA" id="ARBA00023136"/>
    </source>
</evidence>
<evidence type="ECO:0000256" key="1">
    <source>
        <dbReference type="ARBA" id="ARBA00004162"/>
    </source>
</evidence>
<reference evidence="9 10" key="1">
    <citation type="journal article" date="2015" name="Stand. Genomic Sci.">
        <title>Genomic Encyclopedia of Bacterial and Archaeal Type Strains, Phase III: the genomes of soil and plant-associated and newly described type strains.</title>
        <authorList>
            <person name="Whitman W.B."/>
            <person name="Woyke T."/>
            <person name="Klenk H.P."/>
            <person name="Zhou Y."/>
            <person name="Lilburn T.G."/>
            <person name="Beck B.J."/>
            <person name="De Vos P."/>
            <person name="Vandamme P."/>
            <person name="Eisen J.A."/>
            <person name="Garrity G."/>
            <person name="Hugenholtz P."/>
            <person name="Kyrpides N.C."/>
        </authorList>
    </citation>
    <scope>NUCLEOTIDE SEQUENCE [LARGE SCALE GENOMIC DNA]</scope>
    <source>
        <strain evidence="9 10">RF6</strain>
    </source>
</reference>
<evidence type="ECO:0000313" key="10">
    <source>
        <dbReference type="Proteomes" id="UP000291832"/>
    </source>
</evidence>
<dbReference type="Proteomes" id="UP000291832">
    <property type="component" value="Unassembled WGS sequence"/>
</dbReference>
<comment type="subcellular location">
    <subcellularLocation>
        <location evidence="1">Cell membrane</location>
        <topology evidence="1">Single-pass membrane protein</topology>
    </subcellularLocation>
</comment>
<name>A0A4Q7TYR5_9MICO</name>
<dbReference type="RefSeq" id="WP_130453908.1">
    <property type="nucleotide sequence ID" value="NZ_QYAG01000001.1"/>
</dbReference>
<evidence type="ECO:0000259" key="8">
    <source>
        <dbReference type="Pfam" id="PF04024"/>
    </source>
</evidence>
<comment type="caution">
    <text evidence="9">The sequence shown here is derived from an EMBL/GenBank/DDBJ whole genome shotgun (WGS) entry which is preliminary data.</text>
</comment>
<feature type="region of interest" description="Disordered" evidence="6">
    <location>
        <begin position="176"/>
        <end position="245"/>
    </location>
</feature>
<keyword evidence="5 7" id="KW-0472">Membrane</keyword>
<gene>
    <name evidence="9" type="ORF">EV139_1750</name>
</gene>
<dbReference type="EMBL" id="SHKI01000004">
    <property type="protein sequence ID" value="RZT66314.1"/>
    <property type="molecule type" value="Genomic_DNA"/>
</dbReference>
<feature type="compositionally biased region" description="Basic and acidic residues" evidence="6">
    <location>
        <begin position="260"/>
        <end position="269"/>
    </location>
</feature>
<feature type="transmembrane region" description="Helical" evidence="7">
    <location>
        <begin position="380"/>
        <end position="401"/>
    </location>
</feature>
<proteinExistence type="predicted"/>
<keyword evidence="10" id="KW-1185">Reference proteome</keyword>
<keyword evidence="2" id="KW-1003">Cell membrane</keyword>
<keyword evidence="3 7" id="KW-0812">Transmembrane</keyword>
<feature type="transmembrane region" description="Helical" evidence="7">
    <location>
        <begin position="100"/>
        <end position="124"/>
    </location>
</feature>
<dbReference type="GO" id="GO:0005886">
    <property type="term" value="C:plasma membrane"/>
    <property type="evidence" value="ECO:0007669"/>
    <property type="project" value="UniProtKB-SubCell"/>
</dbReference>
<sequence length="596" mass="62101">MNHSPDTDRPGGTPPGTAFFSWLRDLGIVRGSDRWFAGVAGGIAAKTGLDPLIIRGIFVVLALLGGPGILLYIVGWLLLPDFTGRIHVEDIVRGRAHAGVVTAAIVLAAVVIIPALFSLIIPGAGTPFSIWGWGAWGWIGLPSWLSATIAWLIWIAILVVGGLWLRRVMLKRGRDRAANPGAETPPAGSAPLWEPQPRAHTQGPGGVAPQGAAPPQPEAAPSAAGPGAAPGGPPADDPAAAPGDPFVAQTRAFADRTEEYAQRLSDRAGDWGQRAGDWGQRAGDTATRWSAEVGKQADEWSVRYAERHDTYRLGAGHTIITLALALLAGGLTAVWALGANLDFTVNGAAPAALIAALVAALAVCAVSLIVAGVRGKHTGWIGFLSACGVVALLTTVVLPWGSQLQPFGTMRVTAGTVPGAVLLGGNTEIDLRSLDSAPTERTELTTWQLAGNVSVTLPESAPTIVDVRVLGGAIDQEGTAGTLRAGPLLGHTFTANLSEETGSRFDEEPSRVVVYLLAGRVSVDGVATTTATPPPASGTGRGDDARVSRAQAELDEQIAEIEWQLEKPGLSTRETATLERERDELLAELKTLEVAR</sequence>